<dbReference type="PATRIC" id="fig|453.4.peg.3351"/>
<evidence type="ECO:0008006" key="6">
    <source>
        <dbReference type="Google" id="ProtNLM"/>
    </source>
</evidence>
<dbReference type="Proteomes" id="UP000251942">
    <property type="component" value="Unassembled WGS sequence"/>
</dbReference>
<sequence>MLNLSNCMINLDKSAIYVRLASLIYSSVMVVLYYSAWPWFLKLPGFFLLLFLFLRIKATSIPGSCSLLVHTNSNWQLHDVHGQQKTYTKMRVVMSAGLFFLVEFSHEKQRKLVVIFSDQISKKDFRLLNVIGKVN</sequence>
<dbReference type="EMBL" id="UASS01000005">
    <property type="protein sequence ID" value="SPX59986.1"/>
    <property type="molecule type" value="Genomic_DNA"/>
</dbReference>
<organism evidence="2 4">
    <name type="scientific">Legionella feeleii</name>
    <dbReference type="NCBI Taxonomy" id="453"/>
    <lineage>
        <taxon>Bacteria</taxon>
        <taxon>Pseudomonadati</taxon>
        <taxon>Pseudomonadota</taxon>
        <taxon>Gammaproteobacteria</taxon>
        <taxon>Legionellales</taxon>
        <taxon>Legionellaceae</taxon>
        <taxon>Legionella</taxon>
    </lineage>
</organism>
<evidence type="ECO:0000313" key="4">
    <source>
        <dbReference type="Proteomes" id="UP000054698"/>
    </source>
</evidence>
<keyword evidence="4" id="KW-1185">Reference proteome</keyword>
<protein>
    <recommendedName>
        <fullName evidence="6">Toxin CptA</fullName>
    </recommendedName>
</protein>
<feature type="transmembrane region" description="Helical" evidence="1">
    <location>
        <begin position="16"/>
        <end position="33"/>
    </location>
</feature>
<dbReference type="STRING" id="453.Lfee_3070"/>
<proteinExistence type="predicted"/>
<evidence type="ECO:0000313" key="5">
    <source>
        <dbReference type="Proteomes" id="UP000251942"/>
    </source>
</evidence>
<reference evidence="3 5" key="2">
    <citation type="submission" date="2018-06" db="EMBL/GenBank/DDBJ databases">
        <authorList>
            <consortium name="Pathogen Informatics"/>
            <person name="Doyle S."/>
        </authorList>
    </citation>
    <scope>NUCLEOTIDE SEQUENCE [LARGE SCALE GENOMIC DNA]</scope>
    <source>
        <strain evidence="3 5">NCTC12022</strain>
    </source>
</reference>
<dbReference type="InterPro" id="IPR009883">
    <property type="entry name" value="YgfX"/>
</dbReference>
<evidence type="ECO:0000313" key="2">
    <source>
        <dbReference type="EMBL" id="KTC95405.1"/>
    </source>
</evidence>
<dbReference type="EMBL" id="LNYB01000085">
    <property type="protein sequence ID" value="KTC95405.1"/>
    <property type="molecule type" value="Genomic_DNA"/>
</dbReference>
<name>A0A0W0TIV2_9GAMM</name>
<keyword evidence="1" id="KW-0472">Membrane</keyword>
<dbReference type="AlphaFoldDB" id="A0A0W0TIV2"/>
<keyword evidence="1" id="KW-0812">Transmembrane</keyword>
<reference evidence="2 4" key="1">
    <citation type="submission" date="2015-11" db="EMBL/GenBank/DDBJ databases">
        <title>Genomic analysis of 38 Legionella species identifies large and diverse effector repertoires.</title>
        <authorList>
            <person name="Burstein D."/>
            <person name="Amaro F."/>
            <person name="Zusman T."/>
            <person name="Lifshitz Z."/>
            <person name="Cohen O."/>
            <person name="Gilbert J.A."/>
            <person name="Pupko T."/>
            <person name="Shuman H.A."/>
            <person name="Segal G."/>
        </authorList>
    </citation>
    <scope>NUCLEOTIDE SEQUENCE [LARGE SCALE GENOMIC DNA]</scope>
    <source>
        <strain evidence="2 4">WO-44C</strain>
    </source>
</reference>
<gene>
    <name evidence="2" type="ORF">Lfee_3070</name>
    <name evidence="3" type="ORF">NCTC12022_00702</name>
</gene>
<accession>A0A0W0TIV2</accession>
<evidence type="ECO:0000313" key="3">
    <source>
        <dbReference type="EMBL" id="SPX59986.1"/>
    </source>
</evidence>
<dbReference type="Proteomes" id="UP000054698">
    <property type="component" value="Unassembled WGS sequence"/>
</dbReference>
<dbReference type="Pfam" id="PF07254">
    <property type="entry name" value="Cpta_toxin"/>
    <property type="match status" value="1"/>
</dbReference>
<keyword evidence="1" id="KW-1133">Transmembrane helix</keyword>
<evidence type="ECO:0000256" key="1">
    <source>
        <dbReference type="SAM" id="Phobius"/>
    </source>
</evidence>